<evidence type="ECO:0000313" key="2">
    <source>
        <dbReference type="Proteomes" id="UP000095283"/>
    </source>
</evidence>
<name>A0A1I7W9M4_HETBA</name>
<dbReference type="AlphaFoldDB" id="A0A1I7W9M4"/>
<keyword evidence="1" id="KW-0812">Transmembrane</keyword>
<accession>A0A1I7W9M4</accession>
<protein>
    <submittedName>
        <fullName evidence="3">AI-2E family transporter</fullName>
    </submittedName>
</protein>
<feature type="transmembrane region" description="Helical" evidence="1">
    <location>
        <begin position="63"/>
        <end position="84"/>
    </location>
</feature>
<organism evidence="2 3">
    <name type="scientific">Heterorhabditis bacteriophora</name>
    <name type="common">Entomopathogenic nematode worm</name>
    <dbReference type="NCBI Taxonomy" id="37862"/>
    <lineage>
        <taxon>Eukaryota</taxon>
        <taxon>Metazoa</taxon>
        <taxon>Ecdysozoa</taxon>
        <taxon>Nematoda</taxon>
        <taxon>Chromadorea</taxon>
        <taxon>Rhabditida</taxon>
        <taxon>Rhabditina</taxon>
        <taxon>Rhabditomorpha</taxon>
        <taxon>Strongyloidea</taxon>
        <taxon>Heterorhabditidae</taxon>
        <taxon>Heterorhabditis</taxon>
    </lineage>
</organism>
<evidence type="ECO:0000313" key="3">
    <source>
        <dbReference type="WBParaSite" id="Hba_01367"/>
    </source>
</evidence>
<proteinExistence type="predicted"/>
<keyword evidence="2" id="KW-1185">Reference proteome</keyword>
<dbReference type="WBParaSite" id="Hba_01367">
    <property type="protein sequence ID" value="Hba_01367"/>
    <property type="gene ID" value="Hba_01367"/>
</dbReference>
<keyword evidence="1" id="KW-1133">Transmembrane helix</keyword>
<keyword evidence="1" id="KW-0472">Membrane</keyword>
<reference evidence="3" key="1">
    <citation type="submission" date="2016-11" db="UniProtKB">
        <authorList>
            <consortium name="WormBaseParasite"/>
        </authorList>
    </citation>
    <scope>IDENTIFICATION</scope>
</reference>
<evidence type="ECO:0000256" key="1">
    <source>
        <dbReference type="SAM" id="Phobius"/>
    </source>
</evidence>
<sequence length="100" mass="11363">MLFVIIAFSEHHVENVVNQLAKVPYVGELIRQPIKDLLQKQKSALHRAPGTHVEQVSSTLQNILSGIVTLMIIGFLLSIFNSLAQRYHKRVCERKKLKSC</sequence>
<dbReference type="Proteomes" id="UP000095283">
    <property type="component" value="Unplaced"/>
</dbReference>